<sequence>MLLGRSTRFMQPPKDNISSPTRYPMDEGSVSMPMFFTEMHFKLSIPHSISGKFLRFEHSSRLKYSRDLNMRLFGKLVRLGHLVTLK</sequence>
<dbReference type="EMBL" id="CM031813">
    <property type="protein sequence ID" value="KAG6655888.1"/>
    <property type="molecule type" value="Genomic_DNA"/>
</dbReference>
<organism evidence="2 3">
    <name type="scientific">Carya illinoinensis</name>
    <name type="common">Pecan</name>
    <dbReference type="NCBI Taxonomy" id="32201"/>
    <lineage>
        <taxon>Eukaryota</taxon>
        <taxon>Viridiplantae</taxon>
        <taxon>Streptophyta</taxon>
        <taxon>Embryophyta</taxon>
        <taxon>Tracheophyta</taxon>
        <taxon>Spermatophyta</taxon>
        <taxon>Magnoliopsida</taxon>
        <taxon>eudicotyledons</taxon>
        <taxon>Gunneridae</taxon>
        <taxon>Pentapetalae</taxon>
        <taxon>rosids</taxon>
        <taxon>fabids</taxon>
        <taxon>Fagales</taxon>
        <taxon>Juglandaceae</taxon>
        <taxon>Carya</taxon>
    </lineage>
</organism>
<name>A0A8T1QM44_CARIL</name>
<reference evidence="2" key="1">
    <citation type="submission" date="2020-12" db="EMBL/GenBank/DDBJ databases">
        <title>WGS assembly of Carya illinoinensis cv. Pawnee.</title>
        <authorList>
            <person name="Platts A."/>
            <person name="Shu S."/>
            <person name="Wright S."/>
            <person name="Barry K."/>
            <person name="Edger P."/>
            <person name="Pires J.C."/>
            <person name="Schmutz J."/>
        </authorList>
    </citation>
    <scope>NUCLEOTIDE SEQUENCE</scope>
    <source>
        <tissue evidence="2">Leaf</tissue>
    </source>
</reference>
<evidence type="ECO:0000313" key="2">
    <source>
        <dbReference type="EMBL" id="KAG6655888.1"/>
    </source>
</evidence>
<evidence type="ECO:0000313" key="3">
    <source>
        <dbReference type="Proteomes" id="UP000811609"/>
    </source>
</evidence>
<keyword evidence="3" id="KW-1185">Reference proteome</keyword>
<feature type="region of interest" description="Disordered" evidence="1">
    <location>
        <begin position="1"/>
        <end position="23"/>
    </location>
</feature>
<dbReference type="AlphaFoldDB" id="A0A8T1QM44"/>
<comment type="caution">
    <text evidence="2">The sequence shown here is derived from an EMBL/GenBank/DDBJ whole genome shotgun (WGS) entry which is preliminary data.</text>
</comment>
<evidence type="ECO:0000256" key="1">
    <source>
        <dbReference type="SAM" id="MobiDB-lite"/>
    </source>
</evidence>
<dbReference type="Proteomes" id="UP000811609">
    <property type="component" value="Chromosome 5"/>
</dbReference>
<gene>
    <name evidence="2" type="ORF">CIPAW_05G247500</name>
</gene>
<accession>A0A8T1QM44</accession>
<proteinExistence type="predicted"/>
<protein>
    <submittedName>
        <fullName evidence="2">Uncharacterized protein</fullName>
    </submittedName>
</protein>